<reference evidence="1 2" key="1">
    <citation type="submission" date="2018-09" db="EMBL/GenBank/DDBJ databases">
        <title>YIM 75507 draft genome.</title>
        <authorList>
            <person name="Tang S."/>
            <person name="Feng Y."/>
        </authorList>
    </citation>
    <scope>NUCLEOTIDE SEQUENCE [LARGE SCALE GENOMIC DNA]</scope>
    <source>
        <strain evidence="1 2">YIM 75507</strain>
    </source>
</reference>
<dbReference type="Proteomes" id="UP000265768">
    <property type="component" value="Unassembled WGS sequence"/>
</dbReference>
<comment type="caution">
    <text evidence="1">The sequence shown here is derived from an EMBL/GenBank/DDBJ whole genome shotgun (WGS) entry which is preliminary data.</text>
</comment>
<evidence type="ECO:0000313" key="1">
    <source>
        <dbReference type="EMBL" id="RJL24468.1"/>
    </source>
</evidence>
<organism evidence="1 2">
    <name type="scientific">Bailinhaonella thermotolerans</name>
    <dbReference type="NCBI Taxonomy" id="1070861"/>
    <lineage>
        <taxon>Bacteria</taxon>
        <taxon>Bacillati</taxon>
        <taxon>Actinomycetota</taxon>
        <taxon>Actinomycetes</taxon>
        <taxon>Streptosporangiales</taxon>
        <taxon>Streptosporangiaceae</taxon>
        <taxon>Bailinhaonella</taxon>
    </lineage>
</organism>
<accession>A0A3A4ASY5</accession>
<gene>
    <name evidence="1" type="ORF">D5H75_29550</name>
</gene>
<dbReference type="EMBL" id="QZEY01000015">
    <property type="protein sequence ID" value="RJL24468.1"/>
    <property type="molecule type" value="Genomic_DNA"/>
</dbReference>
<name>A0A3A4ASY5_9ACTN</name>
<dbReference type="AlphaFoldDB" id="A0A3A4ASY5"/>
<proteinExistence type="predicted"/>
<protein>
    <submittedName>
        <fullName evidence="1">Uncharacterized protein</fullName>
    </submittedName>
</protein>
<evidence type="ECO:0000313" key="2">
    <source>
        <dbReference type="Proteomes" id="UP000265768"/>
    </source>
</evidence>
<keyword evidence="2" id="KW-1185">Reference proteome</keyword>
<sequence length="93" mass="9448">MLLGPWLLAGTAHADAAHTSSAGVYTCETVSLNLSEGKGNRCSGSPGLPRFGPIHTAFELRGTGTARLRCGGGAPTGAAVLPAEVRGRDCAWI</sequence>